<comment type="caution">
    <text evidence="2">The sequence shown here is derived from an EMBL/GenBank/DDBJ whole genome shotgun (WGS) entry which is preliminary data.</text>
</comment>
<gene>
    <name evidence="2" type="ORF">Lreu23DRAFT_4241</name>
</gene>
<accession>B3XNL9</accession>
<dbReference type="RefSeq" id="WP_003664329.1">
    <property type="nucleotide sequence ID" value="NZ_AAPZ02000001.1"/>
</dbReference>
<sequence length="151" mass="16515">MRKSFILAATALTLLSTGITSVAVNSTTTILASSKKYKSINKDLAKNLKEDQSYADQDPDNYGYSKYIEKVKYTGNSDINVYVNGGFKELSESEKTEVLNQVQSLAKMVLVQNSKISSSEAGKGLILEAFNGKNSVAVSKISNHKSYHFTN</sequence>
<dbReference type="EMBL" id="AAPZ02000001">
    <property type="protein sequence ID" value="EDX42725.1"/>
    <property type="molecule type" value="Genomic_DNA"/>
</dbReference>
<feature type="signal peptide" evidence="1">
    <location>
        <begin position="1"/>
        <end position="22"/>
    </location>
</feature>
<name>B3XNL9_LIMR1</name>
<keyword evidence="1" id="KW-0732">Signal</keyword>
<proteinExistence type="predicted"/>
<evidence type="ECO:0000256" key="1">
    <source>
        <dbReference type="SAM" id="SignalP"/>
    </source>
</evidence>
<dbReference type="eggNOG" id="ENOG503196B">
    <property type="taxonomic scope" value="Bacteria"/>
</dbReference>
<organism evidence="2 3">
    <name type="scientific">Limosilactobacillus reuteri subsp. rodentium (strain DSM 17509 / CIP 109821 / 100-23)</name>
    <name type="common">Lactobacillus reuteri</name>
    <dbReference type="NCBI Taxonomy" id="349123"/>
    <lineage>
        <taxon>Bacteria</taxon>
        <taxon>Bacillati</taxon>
        <taxon>Bacillota</taxon>
        <taxon>Bacilli</taxon>
        <taxon>Lactobacillales</taxon>
        <taxon>Lactobacillaceae</taxon>
        <taxon>Limosilactobacillus</taxon>
    </lineage>
</organism>
<reference evidence="3" key="1">
    <citation type="submission" date="2008-06" db="EMBL/GenBank/DDBJ databases">
        <title>Permanent draft sequence of Lactobacillus reuteri 100-23.</title>
        <authorList>
            <consortium name="US DOE Joint Genome Institute"/>
            <person name="Copeland A."/>
            <person name="Lucas S."/>
            <person name="Lapidus A."/>
            <person name="Barry K."/>
            <person name="Detter J.C."/>
            <person name="Glavina del Rio T."/>
            <person name="Hammon N."/>
            <person name="Israni S."/>
            <person name="Dalin E."/>
            <person name="Tice H."/>
            <person name="Pitluck S."/>
            <person name="Sun H."/>
            <person name="Schmutz J."/>
            <person name="Larimer F."/>
            <person name="Land M."/>
            <person name="Hauser L."/>
            <person name="Walter J."/>
            <person name="Heng N.C.K."/>
            <person name="Tannock G.W."/>
            <person name="Richardson P."/>
        </authorList>
    </citation>
    <scope>NUCLEOTIDE SEQUENCE [LARGE SCALE GENOMIC DNA]</scope>
    <source>
        <strain evidence="3">DSM 17509 / CIP 109821 / 100-23</strain>
    </source>
</reference>
<dbReference type="AlphaFoldDB" id="B3XNL9"/>
<protein>
    <submittedName>
        <fullName evidence="2">Uncharacterized protein</fullName>
    </submittedName>
</protein>
<feature type="chain" id="PRO_5038454264" evidence="1">
    <location>
        <begin position="23"/>
        <end position="151"/>
    </location>
</feature>
<dbReference type="PATRIC" id="fig|349123.13.peg.1248"/>
<evidence type="ECO:0000313" key="3">
    <source>
        <dbReference type="Proteomes" id="UP000003853"/>
    </source>
</evidence>
<evidence type="ECO:0000313" key="2">
    <source>
        <dbReference type="EMBL" id="EDX42725.1"/>
    </source>
</evidence>
<dbReference type="Proteomes" id="UP000003853">
    <property type="component" value="Unassembled WGS sequence"/>
</dbReference>